<feature type="region of interest" description="Disordered" evidence="1">
    <location>
        <begin position="20"/>
        <end position="44"/>
    </location>
</feature>
<evidence type="ECO:0000313" key="3">
    <source>
        <dbReference type="Proteomes" id="UP000712281"/>
    </source>
</evidence>
<organism evidence="2 3">
    <name type="scientific">Brassica cretica</name>
    <name type="common">Mustard</name>
    <dbReference type="NCBI Taxonomy" id="69181"/>
    <lineage>
        <taxon>Eukaryota</taxon>
        <taxon>Viridiplantae</taxon>
        <taxon>Streptophyta</taxon>
        <taxon>Embryophyta</taxon>
        <taxon>Tracheophyta</taxon>
        <taxon>Spermatophyta</taxon>
        <taxon>Magnoliopsida</taxon>
        <taxon>eudicotyledons</taxon>
        <taxon>Gunneridae</taxon>
        <taxon>Pentapetalae</taxon>
        <taxon>rosids</taxon>
        <taxon>malvids</taxon>
        <taxon>Brassicales</taxon>
        <taxon>Brassicaceae</taxon>
        <taxon>Brassiceae</taxon>
        <taxon>Brassica</taxon>
    </lineage>
</organism>
<feature type="region of interest" description="Disordered" evidence="1">
    <location>
        <begin position="188"/>
        <end position="208"/>
    </location>
</feature>
<proteinExistence type="predicted"/>
<reference evidence="2" key="1">
    <citation type="submission" date="2019-12" db="EMBL/GenBank/DDBJ databases">
        <title>Genome sequencing and annotation of Brassica cretica.</title>
        <authorList>
            <person name="Studholme D.J."/>
            <person name="Sarris P.F."/>
        </authorList>
    </citation>
    <scope>NUCLEOTIDE SEQUENCE</scope>
    <source>
        <strain evidence="2">PFS-001/15</strain>
        <tissue evidence="2">Leaf</tissue>
    </source>
</reference>
<evidence type="ECO:0008006" key="4">
    <source>
        <dbReference type="Google" id="ProtNLM"/>
    </source>
</evidence>
<dbReference type="Proteomes" id="UP000712281">
    <property type="component" value="Unassembled WGS sequence"/>
</dbReference>
<protein>
    <recommendedName>
        <fullName evidence="4">DUF1639 domain-containing protein</fullName>
    </recommendedName>
</protein>
<dbReference type="EMBL" id="QGKW02001940">
    <property type="protein sequence ID" value="KAF2554651.1"/>
    <property type="molecule type" value="Genomic_DNA"/>
</dbReference>
<gene>
    <name evidence="2" type="ORF">F2Q68_00018363</name>
</gene>
<sequence>MSSLEQEMFLQWGNKKRMRRLRASANKDNTKHISQRQSNSSSHETFLFHSSRFSRYTKTLPFPRESNPQDSIFFYFFVRGSEGAILRSGGSLPEKEKEERYYTTRGVVDTNGEDSNSKGEESMWPKLFVTLSSKEKEEDFMAMKGCKPSHRPKKRAKLIQKSLLLVSPGTWLADMCPDRYDVTVKKSSKKRRARGLKAMGNNIESDSD</sequence>
<dbReference type="PANTHER" id="PTHR33130:SF42">
    <property type="entry name" value="O-ACYLTRANSFERASE, PUTATIVE (DUF1639)-RELATED"/>
    <property type="match status" value="1"/>
</dbReference>
<dbReference type="AlphaFoldDB" id="A0A8S9H6N1"/>
<evidence type="ECO:0000256" key="1">
    <source>
        <dbReference type="SAM" id="MobiDB-lite"/>
    </source>
</evidence>
<evidence type="ECO:0000313" key="2">
    <source>
        <dbReference type="EMBL" id="KAF2554651.1"/>
    </source>
</evidence>
<name>A0A8S9H6N1_BRACR</name>
<dbReference type="Pfam" id="PF07797">
    <property type="entry name" value="DUF1639"/>
    <property type="match status" value="1"/>
</dbReference>
<dbReference type="InterPro" id="IPR012438">
    <property type="entry name" value="DUF1639"/>
</dbReference>
<accession>A0A8S9H6N1</accession>
<comment type="caution">
    <text evidence="2">The sequence shown here is derived from an EMBL/GenBank/DDBJ whole genome shotgun (WGS) entry which is preliminary data.</text>
</comment>
<dbReference type="PANTHER" id="PTHR33130">
    <property type="entry name" value="PUTATIVE (DUF1639)-RELATED"/>
    <property type="match status" value="1"/>
</dbReference>
<feature type="compositionally biased region" description="Polar residues" evidence="1">
    <location>
        <begin position="35"/>
        <end position="44"/>
    </location>
</feature>